<evidence type="ECO:0000313" key="15">
    <source>
        <dbReference type="Proteomes" id="UP000664303"/>
    </source>
</evidence>
<dbReference type="InterPro" id="IPR005467">
    <property type="entry name" value="His_kinase_dom"/>
</dbReference>
<dbReference type="PROSITE" id="PS50885">
    <property type="entry name" value="HAMP"/>
    <property type="match status" value="1"/>
</dbReference>
<comment type="caution">
    <text evidence="14">The sequence shown here is derived from an EMBL/GenBank/DDBJ whole genome shotgun (WGS) entry which is preliminary data.</text>
</comment>
<keyword evidence="15" id="KW-1185">Reference proteome</keyword>
<dbReference type="InterPro" id="IPR036890">
    <property type="entry name" value="HATPase_C_sf"/>
</dbReference>
<feature type="domain" description="HAMP" evidence="13">
    <location>
        <begin position="180"/>
        <end position="234"/>
    </location>
</feature>
<dbReference type="Pfam" id="PF18225">
    <property type="entry name" value="AbfS_sensor"/>
    <property type="match status" value="1"/>
</dbReference>
<dbReference type="AlphaFoldDB" id="A0A939DEJ8"/>
<dbReference type="Gene3D" id="3.30.565.10">
    <property type="entry name" value="Histidine kinase-like ATPase, C-terminal domain"/>
    <property type="match status" value="1"/>
</dbReference>
<dbReference type="GO" id="GO:0005886">
    <property type="term" value="C:plasma membrane"/>
    <property type="evidence" value="ECO:0007669"/>
    <property type="project" value="UniProtKB-ARBA"/>
</dbReference>
<evidence type="ECO:0000259" key="13">
    <source>
        <dbReference type="PROSITE" id="PS50885"/>
    </source>
</evidence>
<keyword evidence="7" id="KW-0418">Kinase</keyword>
<dbReference type="SMART" id="SM00388">
    <property type="entry name" value="HisKA"/>
    <property type="match status" value="1"/>
</dbReference>
<accession>A0A939DEJ8</accession>
<dbReference type="InterPro" id="IPR004358">
    <property type="entry name" value="Sig_transdc_His_kin-like_C"/>
</dbReference>
<dbReference type="Gene3D" id="6.10.340.10">
    <property type="match status" value="1"/>
</dbReference>
<dbReference type="SUPFAM" id="SSF47384">
    <property type="entry name" value="Homodimeric domain of signal transducing histidine kinase"/>
    <property type="match status" value="1"/>
</dbReference>
<evidence type="ECO:0000256" key="11">
    <source>
        <dbReference type="SAM" id="Phobius"/>
    </source>
</evidence>
<dbReference type="Pfam" id="PF00672">
    <property type="entry name" value="HAMP"/>
    <property type="match status" value="1"/>
</dbReference>
<dbReference type="PROSITE" id="PS50109">
    <property type="entry name" value="HIS_KIN"/>
    <property type="match status" value="1"/>
</dbReference>
<evidence type="ECO:0000259" key="12">
    <source>
        <dbReference type="PROSITE" id="PS50109"/>
    </source>
</evidence>
<keyword evidence="5" id="KW-0808">Transferase</keyword>
<organism evidence="14 15">
    <name type="scientific">Parahaliea mediterranea</name>
    <dbReference type="NCBI Taxonomy" id="651086"/>
    <lineage>
        <taxon>Bacteria</taxon>
        <taxon>Pseudomonadati</taxon>
        <taxon>Pseudomonadota</taxon>
        <taxon>Gammaproteobacteria</taxon>
        <taxon>Cellvibrionales</taxon>
        <taxon>Halieaceae</taxon>
        <taxon>Parahaliea</taxon>
    </lineage>
</organism>
<feature type="domain" description="Histidine kinase" evidence="12">
    <location>
        <begin position="242"/>
        <end position="451"/>
    </location>
</feature>
<evidence type="ECO:0000313" key="14">
    <source>
        <dbReference type="EMBL" id="MBN7796693.1"/>
    </source>
</evidence>
<sequence>MLRNSLYVKLFVGFWLITTGILASWMLAARYFESLPGELVEVERPGPPPRFVLRLIYQLQNLPAEELPSLLERERRRHHVDVFLLNAAGEDLLGRDVPEVARMAAAQISPHQRRVFLKQERKPPVVAYAILRQDAGLMRAVLTTNRDHRHSMLRTLGDKLWLRILLAVVISGLLCYLLSRMMTQRLNRLRNAARELAAGRLDTRIAVRGDGGDEADELARSFNTMAEQLQRRVNAQKRLLSDVSHELRSPLARMKIALALAQERPEQSLAQLERIDRETQRLEELIGQLLSAQATDHPMDEHIDLVALLRNLCADADFEARANDKQVGLEAAPEQALVTTSGDLLRKTFDNILRNAVLYTPAGSRVTVRVNRSGAHYQVEVQDAGPGIPEDELAHIFDAFYRVDTARARDTGGYGLGLSIARRAVEQHGGNIRAENTDTGLLVTVLLPASDDIP</sequence>
<dbReference type="CDD" id="cd00082">
    <property type="entry name" value="HisKA"/>
    <property type="match status" value="1"/>
</dbReference>
<dbReference type="PRINTS" id="PR00344">
    <property type="entry name" value="BCTRLSENSOR"/>
</dbReference>
<reference evidence="14" key="1">
    <citation type="submission" date="2021-02" db="EMBL/GenBank/DDBJ databases">
        <title>PHA producing bacteria isolated from coastal sediment in Guangdong, Shenzhen.</title>
        <authorList>
            <person name="Zheng W."/>
            <person name="Yu S."/>
            <person name="Huang Y."/>
        </authorList>
    </citation>
    <scope>NUCLEOTIDE SEQUENCE</scope>
    <source>
        <strain evidence="14">TN14-10</strain>
    </source>
</reference>
<dbReference type="InterPro" id="IPR041124">
    <property type="entry name" value="AbfS_sensor"/>
</dbReference>
<evidence type="ECO:0000256" key="7">
    <source>
        <dbReference type="ARBA" id="ARBA00022777"/>
    </source>
</evidence>
<dbReference type="RefSeq" id="WP_206560146.1">
    <property type="nucleotide sequence ID" value="NZ_JAFKCZ010000006.1"/>
</dbReference>
<gene>
    <name evidence="14" type="ORF">JYP50_08835</name>
</gene>
<evidence type="ECO:0000256" key="10">
    <source>
        <dbReference type="ARBA" id="ARBA00023136"/>
    </source>
</evidence>
<dbReference type="SMART" id="SM00304">
    <property type="entry name" value="HAMP"/>
    <property type="match status" value="1"/>
</dbReference>
<dbReference type="SUPFAM" id="SSF158472">
    <property type="entry name" value="HAMP domain-like"/>
    <property type="match status" value="1"/>
</dbReference>
<evidence type="ECO:0000256" key="5">
    <source>
        <dbReference type="ARBA" id="ARBA00022679"/>
    </source>
</evidence>
<dbReference type="PANTHER" id="PTHR45436:SF15">
    <property type="entry name" value="SENSOR HISTIDINE KINASE CUSS"/>
    <property type="match status" value="1"/>
</dbReference>
<evidence type="ECO:0000256" key="6">
    <source>
        <dbReference type="ARBA" id="ARBA00022692"/>
    </source>
</evidence>
<dbReference type="InterPro" id="IPR003661">
    <property type="entry name" value="HisK_dim/P_dom"/>
</dbReference>
<keyword evidence="9" id="KW-0902">Two-component regulatory system</keyword>
<dbReference type="Gene3D" id="1.10.287.130">
    <property type="match status" value="1"/>
</dbReference>
<keyword evidence="6 11" id="KW-0812">Transmembrane</keyword>
<evidence type="ECO:0000256" key="2">
    <source>
        <dbReference type="ARBA" id="ARBA00004141"/>
    </source>
</evidence>
<evidence type="ECO:0000256" key="4">
    <source>
        <dbReference type="ARBA" id="ARBA00022553"/>
    </source>
</evidence>
<feature type="transmembrane region" description="Helical" evidence="11">
    <location>
        <begin position="7"/>
        <end position="28"/>
    </location>
</feature>
<comment type="catalytic activity">
    <reaction evidence="1">
        <text>ATP + protein L-histidine = ADP + protein N-phospho-L-histidine.</text>
        <dbReference type="EC" id="2.7.13.3"/>
    </reaction>
</comment>
<evidence type="ECO:0000256" key="9">
    <source>
        <dbReference type="ARBA" id="ARBA00023012"/>
    </source>
</evidence>
<protein>
    <recommendedName>
        <fullName evidence="3">histidine kinase</fullName>
        <ecNumber evidence="3">2.7.13.3</ecNumber>
    </recommendedName>
</protein>
<dbReference type="EC" id="2.7.13.3" evidence="3"/>
<dbReference type="InterPro" id="IPR003660">
    <property type="entry name" value="HAMP_dom"/>
</dbReference>
<proteinExistence type="predicted"/>
<keyword evidence="10 11" id="KW-0472">Membrane</keyword>
<keyword evidence="8 11" id="KW-1133">Transmembrane helix</keyword>
<dbReference type="FunFam" id="3.30.565.10:FF:000006">
    <property type="entry name" value="Sensor histidine kinase WalK"/>
    <property type="match status" value="1"/>
</dbReference>
<evidence type="ECO:0000256" key="3">
    <source>
        <dbReference type="ARBA" id="ARBA00012438"/>
    </source>
</evidence>
<dbReference type="SUPFAM" id="SSF55874">
    <property type="entry name" value="ATPase domain of HSP90 chaperone/DNA topoisomerase II/histidine kinase"/>
    <property type="match status" value="1"/>
</dbReference>
<comment type="subcellular location">
    <subcellularLocation>
        <location evidence="2">Membrane</location>
        <topology evidence="2">Multi-pass membrane protein</topology>
    </subcellularLocation>
</comment>
<dbReference type="InterPro" id="IPR003594">
    <property type="entry name" value="HATPase_dom"/>
</dbReference>
<dbReference type="Proteomes" id="UP000664303">
    <property type="component" value="Unassembled WGS sequence"/>
</dbReference>
<dbReference type="Pfam" id="PF02518">
    <property type="entry name" value="HATPase_c"/>
    <property type="match status" value="1"/>
</dbReference>
<dbReference type="CDD" id="cd06225">
    <property type="entry name" value="HAMP"/>
    <property type="match status" value="1"/>
</dbReference>
<dbReference type="InterPro" id="IPR050428">
    <property type="entry name" value="TCS_sensor_his_kinase"/>
</dbReference>
<dbReference type="EMBL" id="JAFKCZ010000006">
    <property type="protein sequence ID" value="MBN7796693.1"/>
    <property type="molecule type" value="Genomic_DNA"/>
</dbReference>
<evidence type="ECO:0000256" key="1">
    <source>
        <dbReference type="ARBA" id="ARBA00000085"/>
    </source>
</evidence>
<name>A0A939DEJ8_9GAMM</name>
<dbReference type="GO" id="GO:0000155">
    <property type="term" value="F:phosphorelay sensor kinase activity"/>
    <property type="evidence" value="ECO:0007669"/>
    <property type="project" value="InterPro"/>
</dbReference>
<dbReference type="Pfam" id="PF00512">
    <property type="entry name" value="HisKA"/>
    <property type="match status" value="1"/>
</dbReference>
<evidence type="ECO:0000256" key="8">
    <source>
        <dbReference type="ARBA" id="ARBA00022989"/>
    </source>
</evidence>
<dbReference type="PANTHER" id="PTHR45436">
    <property type="entry name" value="SENSOR HISTIDINE KINASE YKOH"/>
    <property type="match status" value="1"/>
</dbReference>
<keyword evidence="4" id="KW-0597">Phosphoprotein</keyword>
<feature type="transmembrane region" description="Helical" evidence="11">
    <location>
        <begin position="160"/>
        <end position="179"/>
    </location>
</feature>
<dbReference type="InterPro" id="IPR036097">
    <property type="entry name" value="HisK_dim/P_sf"/>
</dbReference>
<dbReference type="SMART" id="SM00387">
    <property type="entry name" value="HATPase_c"/>
    <property type="match status" value="1"/>
</dbReference>